<dbReference type="GO" id="GO:0008017">
    <property type="term" value="F:microtubule binding"/>
    <property type="evidence" value="ECO:0007669"/>
    <property type="project" value="TreeGrafter"/>
</dbReference>
<keyword evidence="9" id="KW-1185">Reference proteome</keyword>
<dbReference type="InterPro" id="IPR009675">
    <property type="entry name" value="TPX2_fam"/>
</dbReference>
<evidence type="ECO:0000256" key="4">
    <source>
        <dbReference type="ARBA" id="ARBA00022701"/>
    </source>
</evidence>
<dbReference type="GO" id="GO:0030295">
    <property type="term" value="F:protein kinase activator activity"/>
    <property type="evidence" value="ECO:0007669"/>
    <property type="project" value="TreeGrafter"/>
</dbReference>
<comment type="similarity">
    <text evidence="2">Belongs to the TPX2 family.</text>
</comment>
<dbReference type="PANTHER" id="PTHR14326">
    <property type="entry name" value="TARGETING PROTEIN FOR XKLP2"/>
    <property type="match status" value="1"/>
</dbReference>
<dbReference type="GO" id="GO:0005819">
    <property type="term" value="C:spindle"/>
    <property type="evidence" value="ECO:0007669"/>
    <property type="project" value="InterPro"/>
</dbReference>
<evidence type="ECO:0000259" key="7">
    <source>
        <dbReference type="Pfam" id="PF06886"/>
    </source>
</evidence>
<evidence type="ECO:0000256" key="5">
    <source>
        <dbReference type="ARBA" id="ARBA00023212"/>
    </source>
</evidence>
<feature type="coiled-coil region" evidence="6">
    <location>
        <begin position="20"/>
        <end position="50"/>
    </location>
</feature>
<comment type="subcellular location">
    <subcellularLocation>
        <location evidence="1">Cytoplasm</location>
        <location evidence="1">Cytoskeleton</location>
    </subcellularLocation>
</comment>
<evidence type="ECO:0000256" key="6">
    <source>
        <dbReference type="SAM" id="Coils"/>
    </source>
</evidence>
<comment type="caution">
    <text evidence="8">The sequence shown here is derived from an EMBL/GenBank/DDBJ whole genome shotgun (WGS) entry which is preliminary data.</text>
</comment>
<evidence type="ECO:0000256" key="2">
    <source>
        <dbReference type="ARBA" id="ARBA00005885"/>
    </source>
</evidence>
<evidence type="ECO:0000313" key="8">
    <source>
        <dbReference type="EMBL" id="KAH9300370.1"/>
    </source>
</evidence>
<dbReference type="Proteomes" id="UP000824469">
    <property type="component" value="Unassembled WGS sequence"/>
</dbReference>
<dbReference type="GO" id="GO:0060236">
    <property type="term" value="P:regulation of mitotic spindle organization"/>
    <property type="evidence" value="ECO:0007669"/>
    <property type="project" value="InterPro"/>
</dbReference>
<keyword evidence="6" id="KW-0175">Coiled coil</keyword>
<name>A0AA38FFN5_TAXCH</name>
<evidence type="ECO:0000256" key="1">
    <source>
        <dbReference type="ARBA" id="ARBA00004245"/>
    </source>
</evidence>
<dbReference type="GO" id="GO:0090307">
    <property type="term" value="P:mitotic spindle assembly"/>
    <property type="evidence" value="ECO:0007669"/>
    <property type="project" value="TreeGrafter"/>
</dbReference>
<gene>
    <name evidence="8" type="ORF">KI387_011953</name>
</gene>
<keyword evidence="3" id="KW-0963">Cytoplasm</keyword>
<dbReference type="GO" id="GO:0005880">
    <property type="term" value="C:nuclear microtubule"/>
    <property type="evidence" value="ECO:0007669"/>
    <property type="project" value="TreeGrafter"/>
</dbReference>
<evidence type="ECO:0000313" key="9">
    <source>
        <dbReference type="Proteomes" id="UP000824469"/>
    </source>
</evidence>
<dbReference type="EMBL" id="JAHRHJ020000009">
    <property type="protein sequence ID" value="KAH9300370.1"/>
    <property type="molecule type" value="Genomic_DNA"/>
</dbReference>
<sequence>MPLTEVQEFHLHVDARAAQRAEFDRRVKEKDELYRRLKAESEAAMKAEEEQAIKNMRKAMVPHVRPVPDFSKPFVPHRW</sequence>
<dbReference type="AlphaFoldDB" id="A0AA38FFN5"/>
<dbReference type="PANTHER" id="PTHR14326:SF44">
    <property type="entry name" value="TARGETING PROTEIN FOR XKLP2"/>
    <property type="match status" value="1"/>
</dbReference>
<accession>A0AA38FFN5</accession>
<dbReference type="InterPro" id="IPR027329">
    <property type="entry name" value="TPX2_C"/>
</dbReference>
<dbReference type="Pfam" id="PF06886">
    <property type="entry name" value="TPX2"/>
    <property type="match status" value="1"/>
</dbReference>
<keyword evidence="4" id="KW-0493">Microtubule</keyword>
<proteinExistence type="inferred from homology"/>
<keyword evidence="5" id="KW-0206">Cytoskeleton</keyword>
<feature type="domain" description="TPX2 C-terminal" evidence="7">
    <location>
        <begin position="9"/>
        <end position="78"/>
    </location>
</feature>
<protein>
    <recommendedName>
        <fullName evidence="7">TPX2 C-terminal domain-containing protein</fullName>
    </recommendedName>
</protein>
<organism evidence="8 9">
    <name type="scientific">Taxus chinensis</name>
    <name type="common">Chinese yew</name>
    <name type="synonym">Taxus wallichiana var. chinensis</name>
    <dbReference type="NCBI Taxonomy" id="29808"/>
    <lineage>
        <taxon>Eukaryota</taxon>
        <taxon>Viridiplantae</taxon>
        <taxon>Streptophyta</taxon>
        <taxon>Embryophyta</taxon>
        <taxon>Tracheophyta</taxon>
        <taxon>Spermatophyta</taxon>
        <taxon>Pinopsida</taxon>
        <taxon>Pinidae</taxon>
        <taxon>Conifers II</taxon>
        <taxon>Cupressales</taxon>
        <taxon>Taxaceae</taxon>
        <taxon>Taxus</taxon>
    </lineage>
</organism>
<reference evidence="8 9" key="1">
    <citation type="journal article" date="2021" name="Nat. Plants">
        <title>The Taxus genome provides insights into paclitaxel biosynthesis.</title>
        <authorList>
            <person name="Xiong X."/>
            <person name="Gou J."/>
            <person name="Liao Q."/>
            <person name="Li Y."/>
            <person name="Zhou Q."/>
            <person name="Bi G."/>
            <person name="Li C."/>
            <person name="Du R."/>
            <person name="Wang X."/>
            <person name="Sun T."/>
            <person name="Guo L."/>
            <person name="Liang H."/>
            <person name="Lu P."/>
            <person name="Wu Y."/>
            <person name="Zhang Z."/>
            <person name="Ro D.K."/>
            <person name="Shang Y."/>
            <person name="Huang S."/>
            <person name="Yan J."/>
        </authorList>
    </citation>
    <scope>NUCLEOTIDE SEQUENCE [LARGE SCALE GENOMIC DNA]</scope>
    <source>
        <strain evidence="8">Ta-2019</strain>
    </source>
</reference>
<evidence type="ECO:0000256" key="3">
    <source>
        <dbReference type="ARBA" id="ARBA00022490"/>
    </source>
</evidence>